<feature type="compositionally biased region" description="Basic and acidic residues" evidence="1">
    <location>
        <begin position="687"/>
        <end position="697"/>
    </location>
</feature>
<dbReference type="PANTHER" id="PTHR16317:SF1">
    <property type="entry name" value="KICSTOR COMPLEX PROTEIN ITFG2"/>
    <property type="match status" value="1"/>
</dbReference>
<feature type="region of interest" description="Disordered" evidence="1">
    <location>
        <begin position="1698"/>
        <end position="1718"/>
    </location>
</feature>
<feature type="region of interest" description="Disordered" evidence="1">
    <location>
        <begin position="2184"/>
        <end position="2240"/>
    </location>
</feature>
<feature type="region of interest" description="Disordered" evidence="1">
    <location>
        <begin position="2576"/>
        <end position="2637"/>
    </location>
</feature>
<gene>
    <name evidence="2" type="ORF">H4R20_001455</name>
</gene>
<dbReference type="EMBL" id="JANBUO010000143">
    <property type="protein sequence ID" value="KAJ2807015.1"/>
    <property type="molecule type" value="Genomic_DNA"/>
</dbReference>
<dbReference type="GO" id="GO:0032006">
    <property type="term" value="P:regulation of TOR signaling"/>
    <property type="evidence" value="ECO:0007669"/>
    <property type="project" value="TreeGrafter"/>
</dbReference>
<feature type="compositionally biased region" description="Low complexity" evidence="1">
    <location>
        <begin position="1037"/>
        <end position="1048"/>
    </location>
</feature>
<feature type="region of interest" description="Disordered" evidence="1">
    <location>
        <begin position="985"/>
        <end position="1105"/>
    </location>
</feature>
<accession>A0A9W8HZJ7</accession>
<feature type="compositionally biased region" description="Polar residues" evidence="1">
    <location>
        <begin position="1152"/>
        <end position="1163"/>
    </location>
</feature>
<evidence type="ECO:0000313" key="2">
    <source>
        <dbReference type="EMBL" id="KAJ2807015.1"/>
    </source>
</evidence>
<feature type="compositionally biased region" description="Polar residues" evidence="1">
    <location>
        <begin position="1733"/>
        <end position="1750"/>
    </location>
</feature>
<dbReference type="PANTHER" id="PTHR16317">
    <property type="entry name" value="INTEGRIN ALPHA REPEAT DOMAIN-CONTAINING"/>
    <property type="match status" value="1"/>
</dbReference>
<dbReference type="Pfam" id="PF15907">
    <property type="entry name" value="Itfg2"/>
    <property type="match status" value="2"/>
</dbReference>
<dbReference type="InterPro" id="IPR028994">
    <property type="entry name" value="Integrin_alpha_N"/>
</dbReference>
<feature type="region of interest" description="Disordered" evidence="1">
    <location>
        <begin position="659"/>
        <end position="744"/>
    </location>
</feature>
<organism evidence="2 3">
    <name type="scientific">Coemansia guatemalensis</name>
    <dbReference type="NCBI Taxonomy" id="2761395"/>
    <lineage>
        <taxon>Eukaryota</taxon>
        <taxon>Fungi</taxon>
        <taxon>Fungi incertae sedis</taxon>
        <taxon>Zoopagomycota</taxon>
        <taxon>Kickxellomycotina</taxon>
        <taxon>Kickxellomycetes</taxon>
        <taxon>Kickxellales</taxon>
        <taxon>Kickxellaceae</taxon>
        <taxon>Coemansia</taxon>
    </lineage>
</organism>
<feature type="region of interest" description="Disordered" evidence="1">
    <location>
        <begin position="1132"/>
        <end position="1171"/>
    </location>
</feature>
<feature type="compositionally biased region" description="Low complexity" evidence="1">
    <location>
        <begin position="813"/>
        <end position="824"/>
    </location>
</feature>
<dbReference type="InterPro" id="IPR031793">
    <property type="entry name" value="KICSTOR_ITFG2"/>
</dbReference>
<feature type="compositionally biased region" description="Polar residues" evidence="1">
    <location>
        <begin position="698"/>
        <end position="709"/>
    </location>
</feature>
<feature type="region of interest" description="Disordered" evidence="1">
    <location>
        <begin position="259"/>
        <end position="322"/>
    </location>
</feature>
<feature type="compositionally biased region" description="Polar residues" evidence="1">
    <location>
        <begin position="463"/>
        <end position="473"/>
    </location>
</feature>
<feature type="region of interest" description="Disordered" evidence="1">
    <location>
        <begin position="1544"/>
        <end position="1599"/>
    </location>
</feature>
<reference evidence="2" key="1">
    <citation type="submission" date="2022-07" db="EMBL/GenBank/DDBJ databases">
        <title>Phylogenomic reconstructions and comparative analyses of Kickxellomycotina fungi.</title>
        <authorList>
            <person name="Reynolds N.K."/>
            <person name="Stajich J.E."/>
            <person name="Barry K."/>
            <person name="Grigoriev I.V."/>
            <person name="Crous P."/>
            <person name="Smith M.E."/>
        </authorList>
    </citation>
    <scope>NUCLEOTIDE SEQUENCE</scope>
    <source>
        <strain evidence="2">NRRL 1565</strain>
    </source>
</reference>
<feature type="compositionally biased region" description="Basic residues" evidence="1">
    <location>
        <begin position="2101"/>
        <end position="2116"/>
    </location>
</feature>
<feature type="region of interest" description="Disordered" evidence="1">
    <location>
        <begin position="1302"/>
        <end position="1345"/>
    </location>
</feature>
<feature type="compositionally biased region" description="Basic and acidic residues" evidence="1">
    <location>
        <begin position="1389"/>
        <end position="1419"/>
    </location>
</feature>
<feature type="compositionally biased region" description="Polar residues" evidence="1">
    <location>
        <begin position="1762"/>
        <end position="1773"/>
    </location>
</feature>
<feature type="compositionally biased region" description="Polar residues" evidence="1">
    <location>
        <begin position="1557"/>
        <end position="1574"/>
    </location>
</feature>
<feature type="compositionally biased region" description="Polar residues" evidence="1">
    <location>
        <begin position="490"/>
        <end position="500"/>
    </location>
</feature>
<evidence type="ECO:0000256" key="1">
    <source>
        <dbReference type="SAM" id="MobiDB-lite"/>
    </source>
</evidence>
<proteinExistence type="predicted"/>
<feature type="compositionally biased region" description="Polar residues" evidence="1">
    <location>
        <begin position="759"/>
        <end position="775"/>
    </location>
</feature>
<evidence type="ECO:0000313" key="3">
    <source>
        <dbReference type="Proteomes" id="UP001140094"/>
    </source>
</evidence>
<comment type="caution">
    <text evidence="2">The sequence shown here is derived from an EMBL/GenBank/DDBJ whole genome shotgun (WGS) entry which is preliminary data.</text>
</comment>
<feature type="region of interest" description="Disordered" evidence="1">
    <location>
        <begin position="1733"/>
        <end position="1850"/>
    </location>
</feature>
<feature type="compositionally biased region" description="Polar residues" evidence="1">
    <location>
        <begin position="289"/>
        <end position="298"/>
    </location>
</feature>
<feature type="region of interest" description="Disordered" evidence="1">
    <location>
        <begin position="759"/>
        <end position="911"/>
    </location>
</feature>
<sequence length="2731" mass="291474">MRTISLSSRLQWAFRGTVLPGALATGDVDNDGCNEFVVGSVQGELAVFRGRGGCGSWKYSEEQIEPEFDCWDEVERGEIPANAAPQYNEPGNIRRQSTFNSIGYSATSVRESLSVDDILYMFEGDKAFVPPAVTGDMSEDDVGGARRASFNTSDPEPTSHIKWEDALDIERDGRKPWILAQKLGTISSVVIADISNSGHNSIVVVNGEGKCHIFDYPFKRRLHPDIAKRKRQRMHQRRFSQERFFKDGITTSAQEYSSNLNNTQQGQGSQQQQQQHQSHSSRIGLQVSRAPTTVSSNGDAAEVVGSPATDHKGMGSPSLLHVPRTKSMFSDAVAAVSRQDASDFGAPNASASTPAMYGYATTDRQQGAEHSPSAAALALQRAAATTVAEGSGGTRSVSAASNSEMSASKYAWHPEPGIESRLYEQSGRVGLMPGYDMASASNVSSQADPPLTIFNSRAARDGTPNTAAATNSSGHGGFSDASRAPASPIAANTQTTSAQGGFSAESGSGRRRRQGATEAGMDALSAIFAEADIESDLDSSDELSETDEATLLTAEEITDIENIWGANVGKRSGDWFPYVLERPDTTFNIPTNVEHALVADIDNNGLNELVLTSTDGFVYIFRVEPSVKYMVKPTIASLGTFSSIPTTLPSVNMTGNGSPYLHMSAPRSPDASDIDLDDIGKSADPLVSREERSKETRGNYSRQANQSSGLRMPIPGSPSAAPPTQPAGTFAASGAVPEAQTGPNFGLSSVNQLLRSIKDSSAAQGEPSISSNSSARGEHHESYRAMGELSAEPYTDSPQNISTSSNAADTNISSAVTSQTSAQSMLQSASRHQSPRKRASLTSRMRESFSYIVSGSETPRKPGAMFNRTAPPSLNHSRVHTTNNSANSTSAHSRRPSADQISDSASKGTADNERYHFPIKTPSMVQPTPVIVTSESTPPQNRRRGRNNTICIGGLDTAGAAFDNLPSVPDVVSGDLPCIIENSPSATQSRQLTSSLSSQNKPAQSADIRGKAVAREPASSSKAADREPNVADRQIQASAGRGHSRSGSTLRSTGPSRTHSRRSSISSIVSRLRAHTGGTQEQGLDSSADNMGRISRRGSLGSNMSACESSTYNCTTGTSHAAAPVQATVRAKGSFSKPAMQHMPSLERQDQQDQLNDTVQSGTPADDGASLISQVTERLEGITSKSRERPAIDSDKIPVAASAAAARAKRSNALCDLLEHEAGLQLPPPRSVVDWSSAAADKVATWFLDNIPGGISMVNASADVFGEPLSSRRRIVYTDEASECSYSSCSCSLCSGDSDDSYSSDSSSDFPADNRPMHAEEAGQKQMKPATHTATPGIATDKATGVPSLNISASAAAAHSGMYLPQPLELNSFRGGRHQQHGASQNATEKAHDKDPEQGDLSNHETQHHAQSDDDGEEAKADLIDGTSSVTRPQQFLLLSKPGGRFVPIDMKKGVILPTVELPSVLPAVLTGGNTSHLMNIDASGSLASFNMPTSAGLSIPLSSAIDFTGMSGSFAYRSPSWQSGSVPWGHNLPPMSFNSTGVLAKSPAGMTDSDMSKASANQQSLHEPTSTSAPRAGIASSLAVPPAQSESAATQPELDPKRLAAGMSYASMFNSGSTSGAMSISTDLRARRSLHRVSHEILRDQGSTTRLGSGQAFRGQALSGVVTPNVGGYLPGPYDRRGLGFAGLRGYIGGGNSGSSTASRYRTAAGSSGNMRGDDTGLPSGCYTPVPSAQPSTGRGFSFGSQGMSTGKMPREPTPGYFSSVSTNTSAPNPADRNSKQGTHQQRNVPGMPTHIPASPQRGQQSHRYSPHMMGLHNYKDGGGLSTIKDQDDALDDENQPDNKRNSSPALQMANVEAGTMGSNLQSARATPPETHAMPYSEMAASHVIERGLWASAEPASARSHSSLGTGASINYVPAQEKEEEIEEAPQPMELGVTTYLIGGVSSGKRYRRIVQGAPLNVDDAERQPDVDESMVVTDDDDDMRELVSLVTMDGIVSCYDLERKVNHFVSLSSKDPVLGIWKAKMHEEVSNPSPLETMLRQDKMALDDVSSSRLLSSTPVKRIYRRVGLSRRDLIDAVQYSSYVENCVQFVNKLDSQRRRQSKRRSRDARRTRHMSYGTSSDKQRPIGNYKPAKAPPRVIRGNTLARLERVGLNGRLRENLHRDHRSNQKIRSIGGRMHNLAASTSTGAGTGAGTSTHPSTADPAASMAFNYSSRATEDEGSHTTPSKTSTPNLSFSPVAHRTSIGKTALSTAAAIDDSPSDSDSSCESGSDSSNCGDGENRRDDGASVRAQDMAAASNSNNNLEPARSFGQMDAMQLQRTLNIDIAAAFSGWYGRNKDDFRQGLNVSDHLIVSTWRGTTFFVDVNTLLDIAHYNELFMYRWNNSAAAAVESALATAAAAPERDGGSSTDAQSCGLSSIYGHLSDFTDISGLISRLRANASVIQFKFQDTVSAFLASTYAPATGGPNVPCIFYVDYKDRIWVYYHLDEIAEMDDVYGATWLRDEPERLHTPESRARETEKGVDYISYGKPFSTVDLAYRRINMDPWIPLPGDELYRDIVSLTTANYPYSAKTWTKPGRTSSCPNKLGDAAAGSATGADGGDNKEPLLGSPDEARHGFSTGARAYDSSRTPSESSTQAIALQANANVTGSFHTSYLPGPYLCPIWSDINSVDLYDVGSCNLLELATPELLAMKHVFCEALGINPESVDERTNLATIPGLANWVRNCLYFS</sequence>
<name>A0A9W8HZJ7_9FUNG</name>
<protein>
    <submittedName>
        <fullName evidence="2">Uncharacterized protein</fullName>
    </submittedName>
</protein>
<feature type="region of interest" description="Disordered" evidence="1">
    <location>
        <begin position="1369"/>
        <end position="1419"/>
    </location>
</feature>
<feature type="region of interest" description="Disordered" evidence="1">
    <location>
        <begin position="2255"/>
        <end position="2309"/>
    </location>
</feature>
<feature type="compositionally biased region" description="Polar residues" evidence="1">
    <location>
        <begin position="796"/>
        <end position="812"/>
    </location>
</feature>
<keyword evidence="3" id="KW-1185">Reference proteome</keyword>
<feature type="region of interest" description="Disordered" evidence="1">
    <location>
        <begin position="455"/>
        <end position="519"/>
    </location>
</feature>
<feature type="compositionally biased region" description="Polar residues" evidence="1">
    <location>
        <begin position="1699"/>
        <end position="1715"/>
    </location>
</feature>
<feature type="compositionally biased region" description="Low complexity" evidence="1">
    <location>
        <begin position="2184"/>
        <end position="2204"/>
    </location>
</feature>
<feature type="compositionally biased region" description="Polar residues" evidence="1">
    <location>
        <begin position="1077"/>
        <end position="1089"/>
    </location>
</feature>
<dbReference type="Proteomes" id="UP001140094">
    <property type="component" value="Unassembled WGS sequence"/>
</dbReference>
<feature type="region of interest" description="Disordered" evidence="1">
    <location>
        <begin position="2097"/>
        <end position="2139"/>
    </location>
</feature>
<feature type="compositionally biased region" description="Polar residues" evidence="1">
    <location>
        <begin position="899"/>
        <end position="909"/>
    </location>
</feature>
<dbReference type="OrthoDB" id="9996127at2759"/>
<feature type="compositionally biased region" description="Low complexity" evidence="1">
    <location>
        <begin position="2264"/>
        <end position="2280"/>
    </location>
</feature>
<feature type="compositionally biased region" description="Polar residues" evidence="1">
    <location>
        <begin position="2628"/>
        <end position="2637"/>
    </location>
</feature>
<feature type="compositionally biased region" description="Low complexity" evidence="1">
    <location>
        <begin position="985"/>
        <end position="999"/>
    </location>
</feature>
<feature type="compositionally biased region" description="Low complexity" evidence="1">
    <location>
        <begin position="2589"/>
        <end position="2598"/>
    </location>
</feature>
<feature type="compositionally biased region" description="Polar residues" evidence="1">
    <location>
        <begin position="2225"/>
        <end position="2238"/>
    </location>
</feature>
<feature type="compositionally biased region" description="Low complexity" evidence="1">
    <location>
        <begin position="880"/>
        <end position="891"/>
    </location>
</feature>
<feature type="compositionally biased region" description="Low complexity" evidence="1">
    <location>
        <begin position="264"/>
        <end position="281"/>
    </location>
</feature>
<dbReference type="SUPFAM" id="SSF69318">
    <property type="entry name" value="Integrin alpha N-terminal domain"/>
    <property type="match status" value="1"/>
</dbReference>